<accession>A0A9D3WGG9</accession>
<sequence length="213" mass="24346">MELQHPFVPKYPIDPPKKKLLILDYNGVIAIVEKKGVQMRPGAYEFLDFCFNNYQEVNLCNKKLDGFEGSLKKGFWKPSGSGFIKINFDATFQSDSRTSTIVVIARDSRGNIRGAVTYLIEDVADAFIAGTRECERSLLFARLMGFRCLVVEGDSLTPITWQWRGEYAKDLGYGMMAFRPGGVWFWFCGSLKCFCGRNNGFGRLQLCFFWRFV</sequence>
<dbReference type="Pfam" id="PF13456">
    <property type="entry name" value="RVT_3"/>
    <property type="match status" value="1"/>
</dbReference>
<proteinExistence type="predicted"/>
<reference evidence="2 3" key="1">
    <citation type="journal article" date="2021" name="Plant Biotechnol. J.">
        <title>Multi-omics assisted identification of the key and species-specific regulatory components of drought-tolerant mechanisms in Gossypium stocksii.</title>
        <authorList>
            <person name="Yu D."/>
            <person name="Ke L."/>
            <person name="Zhang D."/>
            <person name="Wu Y."/>
            <person name="Sun Y."/>
            <person name="Mei J."/>
            <person name="Sun J."/>
            <person name="Sun Y."/>
        </authorList>
    </citation>
    <scope>NUCLEOTIDE SEQUENCE [LARGE SCALE GENOMIC DNA]</scope>
    <source>
        <strain evidence="3">cv. E1</strain>
        <tissue evidence="2">Leaf</tissue>
    </source>
</reference>
<dbReference type="InterPro" id="IPR023214">
    <property type="entry name" value="HAD_sf"/>
</dbReference>
<name>A0A9D3WGG9_9ROSI</name>
<organism evidence="2 3">
    <name type="scientific">Gossypium stocksii</name>
    <dbReference type="NCBI Taxonomy" id="47602"/>
    <lineage>
        <taxon>Eukaryota</taxon>
        <taxon>Viridiplantae</taxon>
        <taxon>Streptophyta</taxon>
        <taxon>Embryophyta</taxon>
        <taxon>Tracheophyta</taxon>
        <taxon>Spermatophyta</taxon>
        <taxon>Magnoliopsida</taxon>
        <taxon>eudicotyledons</taxon>
        <taxon>Gunneridae</taxon>
        <taxon>Pentapetalae</taxon>
        <taxon>rosids</taxon>
        <taxon>malvids</taxon>
        <taxon>Malvales</taxon>
        <taxon>Malvaceae</taxon>
        <taxon>Malvoideae</taxon>
        <taxon>Gossypium</taxon>
    </lineage>
</organism>
<evidence type="ECO:0000313" key="2">
    <source>
        <dbReference type="EMBL" id="KAH1128695.1"/>
    </source>
</evidence>
<dbReference type="InterPro" id="IPR002156">
    <property type="entry name" value="RNaseH_domain"/>
</dbReference>
<dbReference type="GO" id="GO:0004523">
    <property type="term" value="F:RNA-DNA hybrid ribonuclease activity"/>
    <property type="evidence" value="ECO:0007669"/>
    <property type="project" value="InterPro"/>
</dbReference>
<dbReference type="AlphaFoldDB" id="A0A9D3WGG9"/>
<dbReference type="EMBL" id="JAIQCV010000001">
    <property type="protein sequence ID" value="KAH1128695.1"/>
    <property type="molecule type" value="Genomic_DNA"/>
</dbReference>
<comment type="caution">
    <text evidence="2">The sequence shown here is derived from an EMBL/GenBank/DDBJ whole genome shotgun (WGS) entry which is preliminary data.</text>
</comment>
<dbReference type="PANTHER" id="PTHR47074">
    <property type="entry name" value="BNAC02G40300D PROTEIN"/>
    <property type="match status" value="1"/>
</dbReference>
<protein>
    <recommendedName>
        <fullName evidence="1">RNase H type-1 domain-containing protein</fullName>
    </recommendedName>
</protein>
<dbReference type="InterPro" id="IPR052929">
    <property type="entry name" value="RNase_H-like_EbsB-rel"/>
</dbReference>
<keyword evidence="3" id="KW-1185">Reference proteome</keyword>
<dbReference type="Gene3D" id="3.40.50.1000">
    <property type="entry name" value="HAD superfamily/HAD-like"/>
    <property type="match status" value="1"/>
</dbReference>
<dbReference type="OrthoDB" id="993340at2759"/>
<gene>
    <name evidence="2" type="ORF">J1N35_000073</name>
</gene>
<evidence type="ECO:0000313" key="3">
    <source>
        <dbReference type="Proteomes" id="UP000828251"/>
    </source>
</evidence>
<dbReference type="Proteomes" id="UP000828251">
    <property type="component" value="Unassembled WGS sequence"/>
</dbReference>
<feature type="domain" description="RNase H type-1" evidence="1">
    <location>
        <begin position="87"/>
        <end position="157"/>
    </location>
</feature>
<dbReference type="PANTHER" id="PTHR47074:SF61">
    <property type="entry name" value="RNASE H TYPE-1 DOMAIN-CONTAINING PROTEIN"/>
    <property type="match status" value="1"/>
</dbReference>
<evidence type="ECO:0000259" key="1">
    <source>
        <dbReference type="Pfam" id="PF13456"/>
    </source>
</evidence>
<dbReference type="GO" id="GO:0003676">
    <property type="term" value="F:nucleic acid binding"/>
    <property type="evidence" value="ECO:0007669"/>
    <property type="project" value="InterPro"/>
</dbReference>